<evidence type="ECO:0000259" key="1">
    <source>
        <dbReference type="Pfam" id="PF04083"/>
    </source>
</evidence>
<dbReference type="VEuPathDB" id="CryptoDB:Cvel_33613"/>
<feature type="domain" description="Partial AB-hydrolase lipase" evidence="1">
    <location>
        <begin position="3"/>
        <end position="56"/>
    </location>
</feature>
<dbReference type="PANTHER" id="PTHR11005">
    <property type="entry name" value="LYSOSOMAL ACID LIPASE-RELATED"/>
    <property type="match status" value="1"/>
</dbReference>
<sequence length="259" mass="30036">MNTTELIERAGYECEDHFAETSDGFFLVLHRIKGNEGRPPLIFMHGLMMCDEVWVFEKRFSLPIFLHEKGYDVWLCNNRGNKYSWMHQRLNRAEEKYWDYSIDELARYDVPTCVDYVINSTQMPQVGYVGFSNGTAQMFAALSSTHKLNDHISVFIAIAPACKLLTINDKGGGSLLYPLVTTRRSFFTWIFGKRSMLSTSDVWRRYLNVDMLVQAIDLSLVMLFGWHTNNCAPDVKPLFYSHLYSTVSTKSGKHRREIR</sequence>
<protein>
    <recommendedName>
        <fullName evidence="1">Partial AB-hydrolase lipase domain-containing protein</fullName>
    </recommendedName>
</protein>
<reference evidence="2" key="1">
    <citation type="submission" date="2014-11" db="EMBL/GenBank/DDBJ databases">
        <authorList>
            <person name="Otto D Thomas"/>
            <person name="Naeem Raeece"/>
        </authorList>
    </citation>
    <scope>NUCLEOTIDE SEQUENCE</scope>
</reference>
<accession>A0A0G4HYI8</accession>
<dbReference type="EMBL" id="CDMZ01004391">
    <property type="protein sequence ID" value="CEM49623.1"/>
    <property type="molecule type" value="Genomic_DNA"/>
</dbReference>
<dbReference type="Pfam" id="PF04083">
    <property type="entry name" value="Abhydro_lipase"/>
    <property type="match status" value="1"/>
</dbReference>
<proteinExistence type="predicted"/>
<name>A0A0G4HYI8_9ALVE</name>
<dbReference type="GO" id="GO:0006629">
    <property type="term" value="P:lipid metabolic process"/>
    <property type="evidence" value="ECO:0007669"/>
    <property type="project" value="InterPro"/>
</dbReference>
<organism evidence="2">
    <name type="scientific">Chromera velia CCMP2878</name>
    <dbReference type="NCBI Taxonomy" id="1169474"/>
    <lineage>
        <taxon>Eukaryota</taxon>
        <taxon>Sar</taxon>
        <taxon>Alveolata</taxon>
        <taxon>Colpodellida</taxon>
        <taxon>Chromeraceae</taxon>
        <taxon>Chromera</taxon>
    </lineage>
</organism>
<dbReference type="Gene3D" id="3.40.50.1820">
    <property type="entry name" value="alpha/beta hydrolase"/>
    <property type="match status" value="1"/>
</dbReference>
<dbReference type="AlphaFoldDB" id="A0A0G4HYI8"/>
<dbReference type="PhylomeDB" id="A0A0G4HYI8"/>
<dbReference type="SUPFAM" id="SSF53474">
    <property type="entry name" value="alpha/beta-Hydrolases"/>
    <property type="match status" value="1"/>
</dbReference>
<dbReference type="InterPro" id="IPR029058">
    <property type="entry name" value="AB_hydrolase_fold"/>
</dbReference>
<evidence type="ECO:0000313" key="2">
    <source>
        <dbReference type="EMBL" id="CEM49623.1"/>
    </source>
</evidence>
<gene>
    <name evidence="2" type="ORF">Cvel_33613</name>
</gene>
<dbReference type="InterPro" id="IPR006693">
    <property type="entry name" value="AB_hydrolase_lipase"/>
</dbReference>